<name>A0A382GGA5_9ZZZZ</name>
<dbReference type="EMBL" id="UINC01055271">
    <property type="protein sequence ID" value="SVB73949.1"/>
    <property type="molecule type" value="Genomic_DNA"/>
</dbReference>
<dbReference type="Pfam" id="PF01261">
    <property type="entry name" value="AP_endonuc_2"/>
    <property type="match status" value="1"/>
</dbReference>
<reference evidence="2" key="1">
    <citation type="submission" date="2018-05" db="EMBL/GenBank/DDBJ databases">
        <authorList>
            <person name="Lanie J.A."/>
            <person name="Ng W.-L."/>
            <person name="Kazmierczak K.M."/>
            <person name="Andrzejewski T.M."/>
            <person name="Davidsen T.M."/>
            <person name="Wayne K.J."/>
            <person name="Tettelin H."/>
            <person name="Glass J.I."/>
            <person name="Rusch D."/>
            <person name="Podicherti R."/>
            <person name="Tsui H.-C.T."/>
            <person name="Winkler M.E."/>
        </authorList>
    </citation>
    <scope>NUCLEOTIDE SEQUENCE</scope>
</reference>
<dbReference type="AlphaFoldDB" id="A0A382GGA5"/>
<dbReference type="InterPro" id="IPR050312">
    <property type="entry name" value="IolE/XylAMocC-like"/>
</dbReference>
<protein>
    <recommendedName>
        <fullName evidence="1">Xylose isomerase-like TIM barrel domain-containing protein</fullName>
    </recommendedName>
</protein>
<proteinExistence type="predicted"/>
<dbReference type="Gene3D" id="3.20.20.150">
    <property type="entry name" value="Divalent-metal-dependent TIM barrel enzymes"/>
    <property type="match status" value="1"/>
</dbReference>
<dbReference type="PANTHER" id="PTHR12110:SF41">
    <property type="entry name" value="INOSOSE DEHYDRATASE"/>
    <property type="match status" value="1"/>
</dbReference>
<accession>A0A382GGA5</accession>
<evidence type="ECO:0000259" key="1">
    <source>
        <dbReference type="Pfam" id="PF01261"/>
    </source>
</evidence>
<feature type="domain" description="Xylose isomerase-like TIM barrel" evidence="1">
    <location>
        <begin position="30"/>
        <end position="273"/>
    </location>
</feature>
<dbReference type="PANTHER" id="PTHR12110">
    <property type="entry name" value="HYDROXYPYRUVATE ISOMERASE"/>
    <property type="match status" value="1"/>
</dbReference>
<evidence type="ECO:0000313" key="2">
    <source>
        <dbReference type="EMBL" id="SVB73949.1"/>
    </source>
</evidence>
<dbReference type="SUPFAM" id="SSF51658">
    <property type="entry name" value="Xylose isomerase-like"/>
    <property type="match status" value="1"/>
</dbReference>
<dbReference type="InterPro" id="IPR036237">
    <property type="entry name" value="Xyl_isomerase-like_sf"/>
</dbReference>
<dbReference type="InterPro" id="IPR013022">
    <property type="entry name" value="Xyl_isomerase-like_TIM-brl"/>
</dbReference>
<gene>
    <name evidence="2" type="ORF">METZ01_LOCUS226803</name>
</gene>
<organism evidence="2">
    <name type="scientific">marine metagenome</name>
    <dbReference type="NCBI Taxonomy" id="408172"/>
    <lineage>
        <taxon>unclassified sequences</taxon>
        <taxon>metagenomes</taxon>
        <taxon>ecological metagenomes</taxon>
    </lineage>
</organism>
<sequence length="296" mass="33694">MGIKIGTGPDSWGISSPKNPLQIHWKQYIKEISEAGYEYTELGPLGYFSTDPIVLKRELKKYNLKLSAVTVMAGHLDIKTDWKNIYTKLIETATLGSELNPLHIVLIDDVYKDMHTGITMADKVLDQDQWKIFIENTHKFARLAMESYNLSTVFHPHAETHIETEQQIENFLDCTDPGLVSLLLDTGHHAYTGGDPISFFEKYNERITYIHLKNLNHGILTQSRNENSSMIEAISKGVFCEPDKGIINLETFAHTVRKTNYSGIITVEQDMYQPDHNIPLLIAKRTRNYLQTIGLG</sequence>